<dbReference type="Proteomes" id="UP000254912">
    <property type="component" value="Unassembled WGS sequence"/>
</dbReference>
<dbReference type="PANTHER" id="PTHR30570">
    <property type="entry name" value="PERIPLASMIC PHOSPHATE BINDING COMPONENT OF PHOSPHATE ABC TRANSPORTER"/>
    <property type="match status" value="1"/>
</dbReference>
<keyword evidence="8 12" id="KW-0732">Signal</keyword>
<evidence type="ECO:0000256" key="6">
    <source>
        <dbReference type="ARBA" id="ARBA00022475"/>
    </source>
</evidence>
<reference evidence="14 15" key="1">
    <citation type="submission" date="2018-07" db="EMBL/GenBank/DDBJ databases">
        <title>Genomic Encyclopedia of Type Strains, Phase III (KMG-III): the genomes of soil and plant-associated and newly described type strains.</title>
        <authorList>
            <person name="Whitman W."/>
        </authorList>
    </citation>
    <scope>NUCLEOTIDE SEQUENCE [LARGE SCALE GENOMIC DNA]</scope>
    <source>
        <strain evidence="14 15">CECT 7031</strain>
    </source>
</reference>
<evidence type="ECO:0000256" key="4">
    <source>
        <dbReference type="ARBA" id="ARBA00011529"/>
    </source>
</evidence>
<keyword evidence="7 12" id="KW-0592">Phosphate transport</keyword>
<evidence type="ECO:0000256" key="7">
    <source>
        <dbReference type="ARBA" id="ARBA00022592"/>
    </source>
</evidence>
<evidence type="ECO:0000256" key="1">
    <source>
        <dbReference type="ARBA" id="ARBA00002841"/>
    </source>
</evidence>
<dbReference type="Gene3D" id="3.40.190.10">
    <property type="entry name" value="Periplasmic binding protein-like II"/>
    <property type="match status" value="2"/>
</dbReference>
<dbReference type="InterPro" id="IPR050811">
    <property type="entry name" value="Phosphate_ABC_transporter"/>
</dbReference>
<dbReference type="PANTHER" id="PTHR30570:SF4">
    <property type="entry name" value="PHOSPHATE-BINDING PROTEIN PSTS 1"/>
    <property type="match status" value="1"/>
</dbReference>
<gene>
    <name evidence="14" type="ORF">DFP99_0220</name>
</gene>
<dbReference type="SUPFAM" id="SSF53850">
    <property type="entry name" value="Periplasmic binding protein-like II"/>
    <property type="match status" value="1"/>
</dbReference>
<name>A0A288Q632_9LACO</name>
<comment type="subunit">
    <text evidence="4 12">The complex is composed of two ATP-binding proteins (PstB), two transmembrane proteins (PstC and PstA) and a solute-binding protein (PstS).</text>
</comment>
<sequence length="297" mass="31499">MSNRYAIKTTAALVAGAVLISAATPAVAVHAASGSKVLAVGSTALQPLAQQAAEMYQEAHPKTTVTIQGGGSGTGLSQVGKAGVTIGNSDIFAEQKDGVDASKLKDHKVAVVGITPVVNKDVNVKNLTTKQIQNIFSGKVTNWKEVGGQDEKIVLINRAEGSGTRATFEQSIMGNAKTATAQEQDDNGAVQKIVGQTKGAISYLAFSYTKGTAAENLKTVKIDNVAPKYKNVKNNKWKIWAYEHMYTASNVNSATKKFIKFMSSKAVKTKVVKKLGYYPVSKMTVKKDADGKVTTIK</sequence>
<dbReference type="EMBL" id="QRAS01000001">
    <property type="protein sequence ID" value="RDL11801.1"/>
    <property type="molecule type" value="Genomic_DNA"/>
</dbReference>
<protein>
    <recommendedName>
        <fullName evidence="12">Phosphate-binding protein</fullName>
    </recommendedName>
</protein>
<dbReference type="CDD" id="cd13653">
    <property type="entry name" value="PBP2_phosphate_like_1"/>
    <property type="match status" value="1"/>
</dbReference>
<comment type="similarity">
    <text evidence="3 12">Belongs to the PstS family.</text>
</comment>
<dbReference type="RefSeq" id="WP_070229872.1">
    <property type="nucleotide sequence ID" value="NZ_BJYO01000002.1"/>
</dbReference>
<evidence type="ECO:0000256" key="11">
    <source>
        <dbReference type="ARBA" id="ARBA00023288"/>
    </source>
</evidence>
<evidence type="ECO:0000256" key="2">
    <source>
        <dbReference type="ARBA" id="ARBA00004193"/>
    </source>
</evidence>
<keyword evidence="10 12" id="KW-0564">Palmitate</keyword>
<comment type="caution">
    <text evidence="14">The sequence shown here is derived from an EMBL/GenBank/DDBJ whole genome shotgun (WGS) entry which is preliminary data.</text>
</comment>
<feature type="signal peptide" evidence="12">
    <location>
        <begin position="1"/>
        <end position="28"/>
    </location>
</feature>
<proteinExistence type="inferred from homology"/>
<dbReference type="GO" id="GO:0005886">
    <property type="term" value="C:plasma membrane"/>
    <property type="evidence" value="ECO:0007669"/>
    <property type="project" value="UniProtKB-SubCell"/>
</dbReference>
<feature type="chain" id="PRO_5041746189" description="Phosphate-binding protein" evidence="12">
    <location>
        <begin position="29"/>
        <end position="297"/>
    </location>
</feature>
<dbReference type="Pfam" id="PF12849">
    <property type="entry name" value="PBP_like_2"/>
    <property type="match status" value="1"/>
</dbReference>
<evidence type="ECO:0000256" key="5">
    <source>
        <dbReference type="ARBA" id="ARBA00022448"/>
    </source>
</evidence>
<keyword evidence="6 12" id="KW-1003">Cell membrane</keyword>
<keyword evidence="11 12" id="KW-0449">Lipoprotein</keyword>
<comment type="subcellular location">
    <subcellularLocation>
        <location evidence="2 12">Cell membrane</location>
        <topology evidence="2 12">Lipid-anchor</topology>
    </subcellularLocation>
</comment>
<dbReference type="AlphaFoldDB" id="A0A288Q632"/>
<keyword evidence="5 12" id="KW-0813">Transport</keyword>
<dbReference type="GeneID" id="94545796"/>
<dbReference type="InterPro" id="IPR011862">
    <property type="entry name" value="Phos-bd"/>
</dbReference>
<feature type="domain" description="PBP" evidence="13">
    <location>
        <begin position="30"/>
        <end position="264"/>
    </location>
</feature>
<accession>A0A288Q632</accession>
<dbReference type="GO" id="GO:0006817">
    <property type="term" value="P:phosphate ion transport"/>
    <property type="evidence" value="ECO:0007669"/>
    <property type="project" value="UniProtKB-UniRule"/>
</dbReference>
<evidence type="ECO:0000313" key="15">
    <source>
        <dbReference type="Proteomes" id="UP000254912"/>
    </source>
</evidence>
<dbReference type="NCBIfam" id="TIGR02136">
    <property type="entry name" value="ptsS_2"/>
    <property type="match status" value="1"/>
</dbReference>
<dbReference type="InterPro" id="IPR024370">
    <property type="entry name" value="PBP_domain"/>
</dbReference>
<evidence type="ECO:0000259" key="13">
    <source>
        <dbReference type="Pfam" id="PF12849"/>
    </source>
</evidence>
<dbReference type="OrthoDB" id="9790048at2"/>
<dbReference type="KEGG" id="wso:WSWS_00590"/>
<comment type="function">
    <text evidence="1">Part of the ABC transporter complex PstSACB involved in phosphate import.</text>
</comment>
<keyword evidence="15" id="KW-1185">Reference proteome</keyword>
<evidence type="ECO:0000256" key="3">
    <source>
        <dbReference type="ARBA" id="ARBA00008725"/>
    </source>
</evidence>
<evidence type="ECO:0000256" key="12">
    <source>
        <dbReference type="RuleBase" id="RU367119"/>
    </source>
</evidence>
<organism evidence="14 15">
    <name type="scientific">Weissella soli</name>
    <dbReference type="NCBI Taxonomy" id="155866"/>
    <lineage>
        <taxon>Bacteria</taxon>
        <taxon>Bacillati</taxon>
        <taxon>Bacillota</taxon>
        <taxon>Bacilli</taxon>
        <taxon>Lactobacillales</taxon>
        <taxon>Lactobacillaceae</taxon>
        <taxon>Weissella</taxon>
    </lineage>
</organism>
<evidence type="ECO:0000256" key="10">
    <source>
        <dbReference type="ARBA" id="ARBA00023139"/>
    </source>
</evidence>
<dbReference type="GO" id="GO:0042301">
    <property type="term" value="F:phosphate ion binding"/>
    <property type="evidence" value="ECO:0007669"/>
    <property type="project" value="UniProtKB-UniRule"/>
</dbReference>
<evidence type="ECO:0000256" key="8">
    <source>
        <dbReference type="ARBA" id="ARBA00022729"/>
    </source>
</evidence>
<keyword evidence="9" id="KW-0472">Membrane</keyword>
<evidence type="ECO:0000313" key="14">
    <source>
        <dbReference type="EMBL" id="RDL11801.1"/>
    </source>
</evidence>
<comment type="function">
    <text evidence="12">Involved in the system for phosphate transport across the cytoplasmic membrane.</text>
</comment>
<evidence type="ECO:0000256" key="9">
    <source>
        <dbReference type="ARBA" id="ARBA00023136"/>
    </source>
</evidence>